<keyword evidence="1" id="KW-1133">Transmembrane helix</keyword>
<reference evidence="3 4" key="1">
    <citation type="submission" date="2016-10" db="EMBL/GenBank/DDBJ databases">
        <authorList>
            <person name="de Groot N.N."/>
        </authorList>
    </citation>
    <scope>NUCLEOTIDE SEQUENCE [LARGE SCALE GENOMIC DNA]</scope>
    <source>
        <strain evidence="3 4">DSM 28010</strain>
    </source>
</reference>
<dbReference type="AlphaFoldDB" id="A0A1G8KTL6"/>
<keyword evidence="4" id="KW-1185">Reference proteome</keyword>
<evidence type="ECO:0000256" key="1">
    <source>
        <dbReference type="SAM" id="Phobius"/>
    </source>
</evidence>
<accession>A0A1G8KTL6</accession>
<evidence type="ECO:0000259" key="2">
    <source>
        <dbReference type="Pfam" id="PF26604"/>
    </source>
</evidence>
<dbReference type="EMBL" id="FNEB01000003">
    <property type="protein sequence ID" value="SDI46723.1"/>
    <property type="molecule type" value="Genomic_DNA"/>
</dbReference>
<gene>
    <name evidence="3" type="ORF">SAMN05421850_10333</name>
</gene>
<evidence type="ECO:0000313" key="3">
    <source>
        <dbReference type="EMBL" id="SDI46723.1"/>
    </source>
</evidence>
<proteinExistence type="predicted"/>
<feature type="domain" description="CBU-0592-like" evidence="2">
    <location>
        <begin position="36"/>
        <end position="104"/>
    </location>
</feature>
<protein>
    <recommendedName>
        <fullName evidence="2">CBU-0592-like domain-containing protein</fullName>
    </recommendedName>
</protein>
<dbReference type="Pfam" id="PF26604">
    <property type="entry name" value="CBU_0592"/>
    <property type="match status" value="1"/>
</dbReference>
<dbReference type="NCBIfam" id="NF047864">
    <property type="entry name" value="CBU_0592_membra"/>
    <property type="match status" value="1"/>
</dbReference>
<dbReference type="STRING" id="490829.SAMN05421850_10333"/>
<feature type="transmembrane region" description="Helical" evidence="1">
    <location>
        <begin position="86"/>
        <end position="105"/>
    </location>
</feature>
<dbReference type="InterPro" id="IPR058058">
    <property type="entry name" value="CBU_0592-like"/>
</dbReference>
<feature type="transmembrane region" description="Helical" evidence="1">
    <location>
        <begin position="7"/>
        <end position="25"/>
    </location>
</feature>
<keyword evidence="1" id="KW-0812">Transmembrane</keyword>
<sequence>MYDRGVFSTAAGFQVAFVTFVRVFDMFDFSAVRFPDLVGVAGCALYILNYSLLTVRRMYGDSLAYFGVNLAAAACVLFSLAGNFNLAAAVIQCFWILASLLAIGIRLARSRGPGWEDG</sequence>
<keyword evidence="1" id="KW-0472">Membrane</keyword>
<feature type="transmembrane region" description="Helical" evidence="1">
    <location>
        <begin position="37"/>
        <end position="55"/>
    </location>
</feature>
<name>A0A1G8KTL6_9RHOB</name>
<dbReference type="Proteomes" id="UP000199340">
    <property type="component" value="Unassembled WGS sequence"/>
</dbReference>
<evidence type="ECO:0000313" key="4">
    <source>
        <dbReference type="Proteomes" id="UP000199340"/>
    </source>
</evidence>
<feature type="transmembrane region" description="Helical" evidence="1">
    <location>
        <begin position="62"/>
        <end position="80"/>
    </location>
</feature>
<organism evidence="3 4">
    <name type="scientific">Lutimaribacter saemankumensis</name>
    <dbReference type="NCBI Taxonomy" id="490829"/>
    <lineage>
        <taxon>Bacteria</taxon>
        <taxon>Pseudomonadati</taxon>
        <taxon>Pseudomonadota</taxon>
        <taxon>Alphaproteobacteria</taxon>
        <taxon>Rhodobacterales</taxon>
        <taxon>Roseobacteraceae</taxon>
        <taxon>Lutimaribacter</taxon>
    </lineage>
</organism>